<dbReference type="GO" id="GO:0005506">
    <property type="term" value="F:iron ion binding"/>
    <property type="evidence" value="ECO:0007669"/>
    <property type="project" value="InterPro"/>
</dbReference>
<dbReference type="STRING" id="7994.ENSAMXP00000047144"/>
<reference evidence="17" key="2">
    <citation type="journal article" date="2014" name="Nat. Commun.">
        <title>The cavefish genome reveals candidate genes for eye loss.</title>
        <authorList>
            <person name="McGaugh S.E."/>
            <person name="Gross J.B."/>
            <person name="Aken B."/>
            <person name="Blin M."/>
            <person name="Borowsky R."/>
            <person name="Chalopin D."/>
            <person name="Hinaux H."/>
            <person name="Jeffery W.R."/>
            <person name="Keene A."/>
            <person name="Ma L."/>
            <person name="Minx P."/>
            <person name="Murphy D."/>
            <person name="O'Quin K.E."/>
            <person name="Retaux S."/>
            <person name="Rohner N."/>
            <person name="Searle S.M."/>
            <person name="Stahl B.A."/>
            <person name="Tabin C."/>
            <person name="Volff J.N."/>
            <person name="Yoshizawa M."/>
            <person name="Warren W.C."/>
        </authorList>
    </citation>
    <scope>NUCLEOTIDE SEQUENCE [LARGE SCALE GENOMIC DNA]</scope>
    <source>
        <strain evidence="17">female</strain>
    </source>
</reference>
<evidence type="ECO:0000313" key="17">
    <source>
        <dbReference type="Proteomes" id="UP000018467"/>
    </source>
</evidence>
<evidence type="ECO:0000256" key="12">
    <source>
        <dbReference type="ARBA" id="ARBA00023136"/>
    </source>
</evidence>
<dbReference type="GO" id="GO:0006805">
    <property type="term" value="P:xenobiotic metabolic process"/>
    <property type="evidence" value="ECO:0007669"/>
    <property type="project" value="TreeGrafter"/>
</dbReference>
<evidence type="ECO:0000256" key="14">
    <source>
        <dbReference type="RuleBase" id="RU000461"/>
    </source>
</evidence>
<evidence type="ECO:0000256" key="13">
    <source>
        <dbReference type="PIRSR" id="PIRSR602401-1"/>
    </source>
</evidence>
<accession>A0A3B1K0K8</accession>
<keyword evidence="15" id="KW-0732">Signal</keyword>
<dbReference type="InterPro" id="IPR001128">
    <property type="entry name" value="Cyt_P450"/>
</dbReference>
<dbReference type="PANTHER" id="PTHR24300:SF177">
    <property type="entry name" value="CYTOCHROME P450 2J2"/>
    <property type="match status" value="1"/>
</dbReference>
<dbReference type="FunFam" id="1.10.630.10:FF:000238">
    <property type="entry name" value="Cytochrome P450 2A6"/>
    <property type="match status" value="1"/>
</dbReference>
<comment type="subcellular location">
    <subcellularLocation>
        <location evidence="3">Endoplasmic reticulum membrane</location>
        <topology evidence="3">Peripheral membrane protein</topology>
    </subcellularLocation>
    <subcellularLocation>
        <location evidence="2">Microsome membrane</location>
        <topology evidence="2">Peripheral membrane protein</topology>
    </subcellularLocation>
</comment>
<sequence>IFANMDILYLRIFFFLWFHEENLVMCAVDLFVAGSETTSTTLRWGFLYMAKYPEVQEKVQEEIDRVNGQSRQPSLADRADMPYTDAVLHEVQRIGNIVPLSLHRTAAKGIQIGKHIIPKGTEIIPNLTSVMFDKSEWETPDTFNPQHFLDKEGKFVKRTAFIPFGAGKRVCLGENLAKMELFLFFTSLLQRFSFSFPAGVMPSMEYSLGVTLNPAPYEICAVPRQPEHH</sequence>
<evidence type="ECO:0000256" key="10">
    <source>
        <dbReference type="ARBA" id="ARBA00023004"/>
    </source>
</evidence>
<dbReference type="PANTHER" id="PTHR24300">
    <property type="entry name" value="CYTOCHROME P450 508A4-RELATED"/>
    <property type="match status" value="1"/>
</dbReference>
<evidence type="ECO:0000256" key="8">
    <source>
        <dbReference type="ARBA" id="ARBA00022848"/>
    </source>
</evidence>
<evidence type="ECO:0000256" key="9">
    <source>
        <dbReference type="ARBA" id="ARBA00023002"/>
    </source>
</evidence>
<dbReference type="InterPro" id="IPR017972">
    <property type="entry name" value="Cyt_P450_CS"/>
</dbReference>
<reference evidence="16" key="4">
    <citation type="submission" date="2025-09" db="UniProtKB">
        <authorList>
            <consortium name="Ensembl"/>
        </authorList>
    </citation>
    <scope>IDENTIFICATION</scope>
</reference>
<dbReference type="AlphaFoldDB" id="A0A3B1K0K8"/>
<keyword evidence="11 14" id="KW-0503">Monooxygenase</keyword>
<evidence type="ECO:0000256" key="4">
    <source>
        <dbReference type="ARBA" id="ARBA00010617"/>
    </source>
</evidence>
<dbReference type="Gene3D" id="1.10.630.10">
    <property type="entry name" value="Cytochrome P450"/>
    <property type="match status" value="1"/>
</dbReference>
<evidence type="ECO:0000313" key="16">
    <source>
        <dbReference type="Ensembl" id="ENSAMXP00000047144.1"/>
    </source>
</evidence>
<protein>
    <submittedName>
        <fullName evidence="16">Uncharacterized protein</fullName>
    </submittedName>
</protein>
<feature type="chain" id="PRO_5017472832" evidence="15">
    <location>
        <begin position="27"/>
        <end position="229"/>
    </location>
</feature>
<dbReference type="GO" id="GO:0020037">
    <property type="term" value="F:heme binding"/>
    <property type="evidence" value="ECO:0007669"/>
    <property type="project" value="InterPro"/>
</dbReference>
<dbReference type="InterPro" id="IPR050182">
    <property type="entry name" value="Cytochrome_P450_fam2"/>
</dbReference>
<keyword evidence="10 13" id="KW-0408">Iron</keyword>
<keyword evidence="5 13" id="KW-0349">Heme</keyword>
<keyword evidence="9 14" id="KW-0560">Oxidoreductase</keyword>
<dbReference type="SUPFAM" id="SSF48264">
    <property type="entry name" value="Cytochrome P450"/>
    <property type="match status" value="1"/>
</dbReference>
<keyword evidence="7" id="KW-0256">Endoplasmic reticulum</keyword>
<dbReference type="Pfam" id="PF00067">
    <property type="entry name" value="p450"/>
    <property type="match status" value="1"/>
</dbReference>
<evidence type="ECO:0000256" key="15">
    <source>
        <dbReference type="SAM" id="SignalP"/>
    </source>
</evidence>
<evidence type="ECO:0000256" key="6">
    <source>
        <dbReference type="ARBA" id="ARBA00022723"/>
    </source>
</evidence>
<evidence type="ECO:0000256" key="2">
    <source>
        <dbReference type="ARBA" id="ARBA00004174"/>
    </source>
</evidence>
<evidence type="ECO:0000256" key="5">
    <source>
        <dbReference type="ARBA" id="ARBA00022617"/>
    </source>
</evidence>
<dbReference type="Ensembl" id="ENSAMXT00000030247.1">
    <property type="protein sequence ID" value="ENSAMXP00000047144.1"/>
    <property type="gene ID" value="ENSAMXG00000031596.1"/>
</dbReference>
<keyword evidence="6 13" id="KW-0479">Metal-binding</keyword>
<keyword evidence="12" id="KW-0472">Membrane</keyword>
<proteinExistence type="inferred from homology"/>
<dbReference type="PRINTS" id="PR00385">
    <property type="entry name" value="P450"/>
</dbReference>
<dbReference type="InParanoid" id="A0A3B1K0K8"/>
<dbReference type="GO" id="GO:0016712">
    <property type="term" value="F:oxidoreductase activity, acting on paired donors, with incorporation or reduction of molecular oxygen, reduced flavin or flavoprotein as one donor, and incorporation of one atom of oxygen"/>
    <property type="evidence" value="ECO:0007669"/>
    <property type="project" value="TreeGrafter"/>
</dbReference>
<evidence type="ECO:0000256" key="3">
    <source>
        <dbReference type="ARBA" id="ARBA00004406"/>
    </source>
</evidence>
<reference evidence="17" key="1">
    <citation type="submission" date="2013-03" db="EMBL/GenBank/DDBJ databases">
        <authorList>
            <person name="Jeffery W."/>
            <person name="Warren W."/>
            <person name="Wilson R.K."/>
        </authorList>
    </citation>
    <scope>NUCLEOTIDE SEQUENCE</scope>
    <source>
        <strain evidence="17">female</strain>
    </source>
</reference>
<keyword evidence="8" id="KW-0492">Microsome</keyword>
<dbReference type="GeneTree" id="ENSGT00950000182879"/>
<feature type="signal peptide" evidence="15">
    <location>
        <begin position="1"/>
        <end position="26"/>
    </location>
</feature>
<dbReference type="Bgee" id="ENSAMXG00000031596">
    <property type="expression patterns" value="Expressed in mesonephros and 6 other cell types or tissues"/>
</dbReference>
<dbReference type="PRINTS" id="PR00463">
    <property type="entry name" value="EP450I"/>
</dbReference>
<name>A0A3B1K0K8_ASTMX</name>
<dbReference type="InterPro" id="IPR002401">
    <property type="entry name" value="Cyt_P450_E_grp-I"/>
</dbReference>
<organism evidence="16 17">
    <name type="scientific">Astyanax mexicanus</name>
    <name type="common">Blind cave fish</name>
    <name type="synonym">Astyanax fasciatus mexicanus</name>
    <dbReference type="NCBI Taxonomy" id="7994"/>
    <lineage>
        <taxon>Eukaryota</taxon>
        <taxon>Metazoa</taxon>
        <taxon>Chordata</taxon>
        <taxon>Craniata</taxon>
        <taxon>Vertebrata</taxon>
        <taxon>Euteleostomi</taxon>
        <taxon>Actinopterygii</taxon>
        <taxon>Neopterygii</taxon>
        <taxon>Teleostei</taxon>
        <taxon>Ostariophysi</taxon>
        <taxon>Characiformes</taxon>
        <taxon>Characoidei</taxon>
        <taxon>Acestrorhamphidae</taxon>
        <taxon>Acestrorhamphinae</taxon>
        <taxon>Astyanax</taxon>
    </lineage>
</organism>
<dbReference type="PROSITE" id="PS00086">
    <property type="entry name" value="CYTOCHROME_P450"/>
    <property type="match status" value="1"/>
</dbReference>
<dbReference type="Proteomes" id="UP000018467">
    <property type="component" value="Unassembled WGS sequence"/>
</dbReference>
<reference evidence="16" key="3">
    <citation type="submission" date="2025-08" db="UniProtKB">
        <authorList>
            <consortium name="Ensembl"/>
        </authorList>
    </citation>
    <scope>IDENTIFICATION</scope>
</reference>
<evidence type="ECO:0000256" key="1">
    <source>
        <dbReference type="ARBA" id="ARBA00001971"/>
    </source>
</evidence>
<evidence type="ECO:0000256" key="7">
    <source>
        <dbReference type="ARBA" id="ARBA00022824"/>
    </source>
</evidence>
<feature type="binding site" description="axial binding residue" evidence="13">
    <location>
        <position position="171"/>
    </location>
    <ligand>
        <name>heme</name>
        <dbReference type="ChEBI" id="CHEBI:30413"/>
    </ligand>
    <ligandPart>
        <name>Fe</name>
        <dbReference type="ChEBI" id="CHEBI:18248"/>
    </ligandPart>
</feature>
<dbReference type="GO" id="GO:0006082">
    <property type="term" value="P:organic acid metabolic process"/>
    <property type="evidence" value="ECO:0007669"/>
    <property type="project" value="TreeGrafter"/>
</dbReference>
<comment type="cofactor">
    <cofactor evidence="1 13">
        <name>heme</name>
        <dbReference type="ChEBI" id="CHEBI:30413"/>
    </cofactor>
</comment>
<dbReference type="GO" id="GO:0005789">
    <property type="term" value="C:endoplasmic reticulum membrane"/>
    <property type="evidence" value="ECO:0007669"/>
    <property type="project" value="UniProtKB-SubCell"/>
</dbReference>
<dbReference type="InterPro" id="IPR036396">
    <property type="entry name" value="Cyt_P450_sf"/>
</dbReference>
<evidence type="ECO:0000256" key="11">
    <source>
        <dbReference type="ARBA" id="ARBA00023033"/>
    </source>
</evidence>
<keyword evidence="17" id="KW-1185">Reference proteome</keyword>
<comment type="similarity">
    <text evidence="4 14">Belongs to the cytochrome P450 family.</text>
</comment>